<reference evidence="3" key="1">
    <citation type="journal article" date="2018" name="DNA Res.">
        <title>Multiple hybrid de novo genome assembly of finger millet, an orphan allotetraploid crop.</title>
        <authorList>
            <person name="Hatakeyama M."/>
            <person name="Aluri S."/>
            <person name="Balachadran M.T."/>
            <person name="Sivarajan S.R."/>
            <person name="Patrignani A."/>
            <person name="Gruter S."/>
            <person name="Poveda L."/>
            <person name="Shimizu-Inatsugi R."/>
            <person name="Baeten J."/>
            <person name="Francoijs K.J."/>
            <person name="Nataraja K.N."/>
            <person name="Reddy Y.A.N."/>
            <person name="Phadnis S."/>
            <person name="Ravikumar R.L."/>
            <person name="Schlapbach R."/>
            <person name="Sreeman S.M."/>
            <person name="Shimizu K.K."/>
        </authorList>
    </citation>
    <scope>NUCLEOTIDE SEQUENCE</scope>
</reference>
<organism evidence="3 4">
    <name type="scientific">Eleusine coracana subsp. coracana</name>
    <dbReference type="NCBI Taxonomy" id="191504"/>
    <lineage>
        <taxon>Eukaryota</taxon>
        <taxon>Viridiplantae</taxon>
        <taxon>Streptophyta</taxon>
        <taxon>Embryophyta</taxon>
        <taxon>Tracheophyta</taxon>
        <taxon>Spermatophyta</taxon>
        <taxon>Magnoliopsida</taxon>
        <taxon>Liliopsida</taxon>
        <taxon>Poales</taxon>
        <taxon>Poaceae</taxon>
        <taxon>PACMAD clade</taxon>
        <taxon>Chloridoideae</taxon>
        <taxon>Cynodonteae</taxon>
        <taxon>Eleusininae</taxon>
        <taxon>Eleusine</taxon>
    </lineage>
</organism>
<sequence length="67" mass="7229">METVAIDPHAQAKEAQHPPPEGRGGGEEEGVDIISNLPDAVLGEIVFLLPTKDAARTQALSSRWRRV</sequence>
<evidence type="ECO:0000313" key="4">
    <source>
        <dbReference type="Proteomes" id="UP001054889"/>
    </source>
</evidence>
<dbReference type="InterPro" id="IPR036047">
    <property type="entry name" value="F-box-like_dom_sf"/>
</dbReference>
<gene>
    <name evidence="3" type="primary">ga17293</name>
    <name evidence="3" type="ORF">PR202_ga17293</name>
</gene>
<reference evidence="3" key="2">
    <citation type="submission" date="2021-12" db="EMBL/GenBank/DDBJ databases">
        <title>Resequencing data analysis of finger millet.</title>
        <authorList>
            <person name="Hatakeyama M."/>
            <person name="Aluri S."/>
            <person name="Balachadran M.T."/>
            <person name="Sivarajan S.R."/>
            <person name="Poveda L."/>
            <person name="Shimizu-Inatsugi R."/>
            <person name="Schlapbach R."/>
            <person name="Sreeman S.M."/>
            <person name="Shimizu K.K."/>
        </authorList>
    </citation>
    <scope>NUCLEOTIDE SEQUENCE</scope>
</reference>
<accession>A0AAV5CQK1</accession>
<keyword evidence="4" id="KW-1185">Reference proteome</keyword>
<evidence type="ECO:0000259" key="2">
    <source>
        <dbReference type="PROSITE" id="PS50181"/>
    </source>
</evidence>
<dbReference type="Proteomes" id="UP001054889">
    <property type="component" value="Unassembled WGS sequence"/>
</dbReference>
<proteinExistence type="predicted"/>
<dbReference type="Pfam" id="PF00646">
    <property type="entry name" value="F-box"/>
    <property type="match status" value="1"/>
</dbReference>
<feature type="domain" description="F-box" evidence="2">
    <location>
        <begin position="31"/>
        <end position="67"/>
    </location>
</feature>
<dbReference type="SUPFAM" id="SSF81383">
    <property type="entry name" value="F-box domain"/>
    <property type="match status" value="1"/>
</dbReference>
<evidence type="ECO:0000256" key="1">
    <source>
        <dbReference type="SAM" id="MobiDB-lite"/>
    </source>
</evidence>
<evidence type="ECO:0000313" key="3">
    <source>
        <dbReference type="EMBL" id="GJN00130.1"/>
    </source>
</evidence>
<dbReference type="InterPro" id="IPR001810">
    <property type="entry name" value="F-box_dom"/>
</dbReference>
<comment type="caution">
    <text evidence="3">The sequence shown here is derived from an EMBL/GenBank/DDBJ whole genome shotgun (WGS) entry which is preliminary data.</text>
</comment>
<dbReference type="AlphaFoldDB" id="A0AAV5CQK1"/>
<protein>
    <recommendedName>
        <fullName evidence="2">F-box domain-containing protein</fullName>
    </recommendedName>
</protein>
<dbReference type="Gene3D" id="1.20.1280.50">
    <property type="match status" value="1"/>
</dbReference>
<dbReference type="EMBL" id="BQKI01000008">
    <property type="protein sequence ID" value="GJN00130.1"/>
    <property type="molecule type" value="Genomic_DNA"/>
</dbReference>
<feature type="region of interest" description="Disordered" evidence="1">
    <location>
        <begin position="1"/>
        <end position="31"/>
    </location>
</feature>
<name>A0AAV5CQK1_ELECO</name>
<dbReference type="PROSITE" id="PS50181">
    <property type="entry name" value="FBOX"/>
    <property type="match status" value="1"/>
</dbReference>